<evidence type="ECO:0000313" key="3">
    <source>
        <dbReference type="Proteomes" id="UP001628164"/>
    </source>
</evidence>
<keyword evidence="1" id="KW-0812">Transmembrane</keyword>
<dbReference type="Proteomes" id="UP001628164">
    <property type="component" value="Unassembled WGS sequence"/>
</dbReference>
<keyword evidence="3" id="KW-1185">Reference proteome</keyword>
<name>A0ABQ6PFX1_9GAMM</name>
<protein>
    <recommendedName>
        <fullName evidence="4">Pilus assembly protein</fullName>
    </recommendedName>
</protein>
<proteinExistence type="predicted"/>
<accession>A0ABQ6PFX1</accession>
<reference evidence="2 3" key="1">
    <citation type="journal article" date="2024" name="Dis. Aquat. Organ.">
        <title>Francisella sciaenopsi sp. nov. isolated from diseased red drum Sciaenops ocellatus in Florida, USA.</title>
        <authorList>
            <person name="Kawahara M."/>
            <person name="Cody T.T."/>
            <person name="Yanong R.P.E."/>
            <person name="Henderson E."/>
            <person name="Yazdi Z."/>
            <person name="Soto E."/>
        </authorList>
    </citation>
    <scope>NUCLEOTIDE SEQUENCE [LARGE SCALE GENOMIC DNA]</scope>
    <source>
        <strain evidence="2 3">R22-20-7</strain>
    </source>
</reference>
<feature type="transmembrane region" description="Helical" evidence="1">
    <location>
        <begin position="16"/>
        <end position="39"/>
    </location>
</feature>
<dbReference type="EMBL" id="BTHG01000003">
    <property type="protein sequence ID" value="GMN89431.1"/>
    <property type="molecule type" value="Genomic_DNA"/>
</dbReference>
<evidence type="ECO:0000313" key="2">
    <source>
        <dbReference type="EMBL" id="GMN89431.1"/>
    </source>
</evidence>
<dbReference type="RefSeq" id="WP_407877229.1">
    <property type="nucleotide sequence ID" value="NZ_BTHG01000003.1"/>
</dbReference>
<evidence type="ECO:0000256" key="1">
    <source>
        <dbReference type="SAM" id="Phobius"/>
    </source>
</evidence>
<evidence type="ECO:0008006" key="4">
    <source>
        <dbReference type="Google" id="ProtNLM"/>
    </source>
</evidence>
<organism evidence="2 3">
    <name type="scientific">Francisella sciaenopsi</name>
    <dbReference type="NCBI Taxonomy" id="3055034"/>
    <lineage>
        <taxon>Bacteria</taxon>
        <taxon>Pseudomonadati</taxon>
        <taxon>Pseudomonadota</taxon>
        <taxon>Gammaproteobacteria</taxon>
        <taxon>Thiotrichales</taxon>
        <taxon>Francisellaceae</taxon>
        <taxon>Francisella</taxon>
    </lineage>
</organism>
<sequence length="233" mass="25787">MRRSKKNISVKNLKGFVFLEVLIASILGIFVLIAAFYAIGNILSNAVLTEKKVELANELESRVDNYMLTGSFDDSSFGDLTFSRVDSGSGIREFVGTNSSFSLQIIKRAYAPITVADIIDRELGPYMRRANEIYIEKNASVIDDPAVLADIEAARNQYLSASTEKHSSNTMVLLNLGNTQLNTTQPMENPPFDFYGAYIIVGPMTNADVTPAIKWHCTPYNIDADLLPSWCVL</sequence>
<keyword evidence="1" id="KW-1133">Transmembrane helix</keyword>
<comment type="caution">
    <text evidence="2">The sequence shown here is derived from an EMBL/GenBank/DDBJ whole genome shotgun (WGS) entry which is preliminary data.</text>
</comment>
<gene>
    <name evidence="2" type="ORF">fsci_09170</name>
</gene>
<keyword evidence="1" id="KW-0472">Membrane</keyword>